<accession>X0S428</accession>
<dbReference type="AlphaFoldDB" id="X0S428"/>
<gene>
    <name evidence="1" type="ORF">S01H1_05737</name>
</gene>
<organism evidence="1">
    <name type="scientific">marine sediment metagenome</name>
    <dbReference type="NCBI Taxonomy" id="412755"/>
    <lineage>
        <taxon>unclassified sequences</taxon>
        <taxon>metagenomes</taxon>
        <taxon>ecological metagenomes</taxon>
    </lineage>
</organism>
<reference evidence="1" key="1">
    <citation type="journal article" date="2014" name="Front. Microbiol.">
        <title>High frequency of phylogenetically diverse reductive dehalogenase-homologous genes in deep subseafloor sedimentary metagenomes.</title>
        <authorList>
            <person name="Kawai M."/>
            <person name="Futagami T."/>
            <person name="Toyoda A."/>
            <person name="Takaki Y."/>
            <person name="Nishi S."/>
            <person name="Hori S."/>
            <person name="Arai W."/>
            <person name="Tsubouchi T."/>
            <person name="Morono Y."/>
            <person name="Uchiyama I."/>
            <person name="Ito T."/>
            <person name="Fujiyama A."/>
            <person name="Inagaki F."/>
            <person name="Takami H."/>
        </authorList>
    </citation>
    <scope>NUCLEOTIDE SEQUENCE</scope>
    <source>
        <strain evidence="1">Expedition CK06-06</strain>
    </source>
</reference>
<evidence type="ECO:0000313" key="1">
    <source>
        <dbReference type="EMBL" id="GAF75789.1"/>
    </source>
</evidence>
<sequence>MIVLIDIKSLTIKLYSESGMRSIPFEEAELLKGILKNNKAIYVTNAMMADASSIIQTVAVLQKKRSVRLQKAGEQMYLRSTLPGPLNIPNIRNKNTGRKETLIFQNAFDPMYVEDLVKDYGEDIFKRNKSLKGLLQSGKLQILGESEFEDQKARFKRGELKLRSLKDEYVKYMKLMSREESENEILFDITKSTNRMGTTSERQRVGGRGANETTITDEVSAWDSFG</sequence>
<proteinExistence type="predicted"/>
<protein>
    <submittedName>
        <fullName evidence="1">Uncharacterized protein</fullName>
    </submittedName>
</protein>
<dbReference type="EMBL" id="BARS01002982">
    <property type="protein sequence ID" value="GAF75789.1"/>
    <property type="molecule type" value="Genomic_DNA"/>
</dbReference>
<comment type="caution">
    <text evidence="1">The sequence shown here is derived from an EMBL/GenBank/DDBJ whole genome shotgun (WGS) entry which is preliminary data.</text>
</comment>
<name>X0S428_9ZZZZ</name>